<keyword evidence="3 10" id="KW-1134">Transmembrane beta strand</keyword>
<dbReference type="Pfam" id="PF13715">
    <property type="entry name" value="CarbopepD_reg_2"/>
    <property type="match status" value="1"/>
</dbReference>
<name>A0A1S9P9F4_9SPHI</name>
<dbReference type="Proteomes" id="UP000189739">
    <property type="component" value="Unassembled WGS sequence"/>
</dbReference>
<feature type="signal peptide" evidence="12">
    <location>
        <begin position="1"/>
        <end position="18"/>
    </location>
</feature>
<keyword evidence="16" id="KW-1185">Reference proteome</keyword>
<dbReference type="SUPFAM" id="SSF56935">
    <property type="entry name" value="Porins"/>
    <property type="match status" value="1"/>
</dbReference>
<evidence type="ECO:0000313" key="16">
    <source>
        <dbReference type="Proteomes" id="UP000189739"/>
    </source>
</evidence>
<dbReference type="OrthoDB" id="9795928at2"/>
<keyword evidence="4 10" id="KW-0812">Transmembrane</keyword>
<evidence type="ECO:0000256" key="8">
    <source>
        <dbReference type="ARBA" id="ARBA00023170"/>
    </source>
</evidence>
<dbReference type="PANTHER" id="PTHR30069:SF29">
    <property type="entry name" value="HEMOGLOBIN AND HEMOGLOBIN-HAPTOGLOBIN-BINDING PROTEIN 1-RELATED"/>
    <property type="match status" value="1"/>
</dbReference>
<comment type="similarity">
    <text evidence="10 11">Belongs to the TonB-dependent receptor family.</text>
</comment>
<evidence type="ECO:0000256" key="6">
    <source>
        <dbReference type="ARBA" id="ARBA00023077"/>
    </source>
</evidence>
<evidence type="ECO:0000256" key="4">
    <source>
        <dbReference type="ARBA" id="ARBA00022692"/>
    </source>
</evidence>
<dbReference type="GO" id="GO:0015344">
    <property type="term" value="F:siderophore uptake transmembrane transporter activity"/>
    <property type="evidence" value="ECO:0007669"/>
    <property type="project" value="TreeGrafter"/>
</dbReference>
<dbReference type="AlphaFoldDB" id="A0A1S9P9F4"/>
<dbReference type="EMBL" id="MBTF01000035">
    <property type="protein sequence ID" value="OOQ57592.1"/>
    <property type="molecule type" value="Genomic_DNA"/>
</dbReference>
<proteinExistence type="inferred from homology"/>
<evidence type="ECO:0000256" key="12">
    <source>
        <dbReference type="SAM" id="SignalP"/>
    </source>
</evidence>
<dbReference type="GO" id="GO:0009279">
    <property type="term" value="C:cell outer membrane"/>
    <property type="evidence" value="ECO:0007669"/>
    <property type="project" value="UniProtKB-SubCell"/>
</dbReference>
<evidence type="ECO:0000256" key="10">
    <source>
        <dbReference type="PROSITE-ProRule" id="PRU01360"/>
    </source>
</evidence>
<feature type="domain" description="TonB-dependent receptor-like beta-barrel" evidence="13">
    <location>
        <begin position="369"/>
        <end position="776"/>
    </location>
</feature>
<evidence type="ECO:0000256" key="2">
    <source>
        <dbReference type="ARBA" id="ARBA00022448"/>
    </source>
</evidence>
<dbReference type="InterPro" id="IPR037066">
    <property type="entry name" value="Plug_dom_sf"/>
</dbReference>
<keyword evidence="8" id="KW-0675">Receptor</keyword>
<evidence type="ECO:0000256" key="7">
    <source>
        <dbReference type="ARBA" id="ARBA00023136"/>
    </source>
</evidence>
<dbReference type="InterPro" id="IPR036942">
    <property type="entry name" value="Beta-barrel_TonB_sf"/>
</dbReference>
<keyword evidence="5 12" id="KW-0732">Signal</keyword>
<evidence type="ECO:0000256" key="9">
    <source>
        <dbReference type="ARBA" id="ARBA00023237"/>
    </source>
</evidence>
<dbReference type="InterPro" id="IPR000531">
    <property type="entry name" value="Beta-barrel_TonB"/>
</dbReference>
<feature type="chain" id="PRO_5012910546" evidence="12">
    <location>
        <begin position="19"/>
        <end position="819"/>
    </location>
</feature>
<keyword evidence="2 10" id="KW-0813">Transport</keyword>
<comment type="subcellular location">
    <subcellularLocation>
        <location evidence="1 10">Cell outer membrane</location>
        <topology evidence="1 10">Multi-pass membrane protein</topology>
    </subcellularLocation>
</comment>
<dbReference type="PROSITE" id="PS52016">
    <property type="entry name" value="TONB_DEPENDENT_REC_3"/>
    <property type="match status" value="1"/>
</dbReference>
<dbReference type="InterPro" id="IPR039426">
    <property type="entry name" value="TonB-dep_rcpt-like"/>
</dbReference>
<dbReference type="Gene3D" id="2.60.40.1120">
    <property type="entry name" value="Carboxypeptidase-like, regulatory domain"/>
    <property type="match status" value="1"/>
</dbReference>
<keyword evidence="9 10" id="KW-0998">Cell outer membrane</keyword>
<dbReference type="STRING" id="1792845.BC343_12350"/>
<dbReference type="SUPFAM" id="SSF49464">
    <property type="entry name" value="Carboxypeptidase regulatory domain-like"/>
    <property type="match status" value="1"/>
</dbReference>
<evidence type="ECO:0000259" key="14">
    <source>
        <dbReference type="Pfam" id="PF07715"/>
    </source>
</evidence>
<comment type="caution">
    <text evidence="15">The sequence shown here is derived from an EMBL/GenBank/DDBJ whole genome shotgun (WGS) entry which is preliminary data.</text>
</comment>
<dbReference type="GO" id="GO:0044718">
    <property type="term" value="P:siderophore transmembrane transport"/>
    <property type="evidence" value="ECO:0007669"/>
    <property type="project" value="TreeGrafter"/>
</dbReference>
<dbReference type="Gene3D" id="2.40.170.20">
    <property type="entry name" value="TonB-dependent receptor, beta-barrel domain"/>
    <property type="match status" value="1"/>
</dbReference>
<dbReference type="InterPro" id="IPR012910">
    <property type="entry name" value="Plug_dom"/>
</dbReference>
<keyword evidence="6 11" id="KW-0798">TonB box</keyword>
<evidence type="ECO:0000256" key="1">
    <source>
        <dbReference type="ARBA" id="ARBA00004571"/>
    </source>
</evidence>
<sequence length="819" mass="91010">MRYLILTIFTFCISTAFAQNTSLKGRVTSNNTPLAYATVALSGTRHGATTNEQGYYEIKNVPAGQYLAVFSSVGYFTEKLKANITTGDASILHADLKEGSSKLNEVVVTGVSRATELRSNPVPIAVMGKAEIDQHVNNNIIDAVIKGVPGVTAVTTGPNISKPFIRGLGYNRVLTLYDGIRQEGQQWGDEHGIEIDQYGISRAEVIKGPASLTYGSDALAGVINLIPYIPNGDDGKLKGDFANDYHTNNGLIGSSLGLSYKKNDWKYAFRITGKLAHNYQNKIDGPVYNSAFREYIASGMVRTDKKWGYSQLAATIYNNQQEIPDGSRDSLTRKFTRQVAEGANDDIKNRPFAPEEYLQSYRITPLHQHIQHYRIYSKNEFKLGDGLLDASVGGQQSVRREYNHPTQPQQAGLYVTLNTLNYDVRYSAPAFAGIETTFGANGIYQTNRSKAATDFPIPDYNLFDIGTFFFAKKTIGKTDISGGIRFDNRNIRWDDFYVGPNPANGFEQKVSANTAGSKLQFPSFNHNYRGVSYSLGLTYNVSERVLLKGNIARGYRAPNITEIGSNGLDPGAHIVYLGNRSFVPEFNLQEDIGVIAYLKDADLMMELFNNQVQNYIYQSRLDDENGNPVIIVPGNSTYQYQQSRARLYGAEFTFNLHPHNLKWLSLNNSLAYVVGLNQNEKLIAQSNGAAKYLPFIPPLHVRSQLAIKLPGNYGILSKVTFRAEADMYAAQNKFYSLNNTETATPGYTLINTGISTTVSRKGGKPLFDLFLQADNLFDVAYQSNLNRLKYFEYYNSSPNGRLGIYNIGRNLSFKVVVPF</sequence>
<gene>
    <name evidence="15" type="ORF">BC343_12350</name>
</gene>
<evidence type="ECO:0000256" key="5">
    <source>
        <dbReference type="ARBA" id="ARBA00022729"/>
    </source>
</evidence>
<feature type="domain" description="TonB-dependent receptor plug" evidence="14">
    <location>
        <begin position="117"/>
        <end position="222"/>
    </location>
</feature>
<evidence type="ECO:0000256" key="3">
    <source>
        <dbReference type="ARBA" id="ARBA00022452"/>
    </source>
</evidence>
<dbReference type="PANTHER" id="PTHR30069">
    <property type="entry name" value="TONB-DEPENDENT OUTER MEMBRANE RECEPTOR"/>
    <property type="match status" value="1"/>
</dbReference>
<evidence type="ECO:0000256" key="11">
    <source>
        <dbReference type="RuleBase" id="RU003357"/>
    </source>
</evidence>
<protein>
    <submittedName>
        <fullName evidence="15">Energy transducer TonB</fullName>
    </submittedName>
</protein>
<dbReference type="Pfam" id="PF07715">
    <property type="entry name" value="Plug"/>
    <property type="match status" value="1"/>
</dbReference>
<dbReference type="Gene3D" id="2.170.130.10">
    <property type="entry name" value="TonB-dependent receptor, plug domain"/>
    <property type="match status" value="1"/>
</dbReference>
<evidence type="ECO:0000313" key="15">
    <source>
        <dbReference type="EMBL" id="OOQ57592.1"/>
    </source>
</evidence>
<reference evidence="15 16" key="1">
    <citation type="submission" date="2016-07" db="EMBL/GenBank/DDBJ databases">
        <title>Genomic analysis of zinc-resistant bacterium Mucilaginibacter pedocola TBZ30.</title>
        <authorList>
            <person name="Huang J."/>
            <person name="Tang J."/>
        </authorList>
    </citation>
    <scope>NUCLEOTIDE SEQUENCE [LARGE SCALE GENOMIC DNA]</scope>
    <source>
        <strain evidence="15 16">TBZ30</strain>
    </source>
</reference>
<dbReference type="InterPro" id="IPR008969">
    <property type="entry name" value="CarboxyPept-like_regulatory"/>
</dbReference>
<keyword evidence="7 10" id="KW-0472">Membrane</keyword>
<accession>A0A1S9P9F4</accession>
<dbReference type="Pfam" id="PF00593">
    <property type="entry name" value="TonB_dep_Rec_b-barrel"/>
    <property type="match status" value="1"/>
</dbReference>
<organism evidence="15 16">
    <name type="scientific">Mucilaginibacter pedocola</name>
    <dbReference type="NCBI Taxonomy" id="1792845"/>
    <lineage>
        <taxon>Bacteria</taxon>
        <taxon>Pseudomonadati</taxon>
        <taxon>Bacteroidota</taxon>
        <taxon>Sphingobacteriia</taxon>
        <taxon>Sphingobacteriales</taxon>
        <taxon>Sphingobacteriaceae</taxon>
        <taxon>Mucilaginibacter</taxon>
    </lineage>
</organism>
<evidence type="ECO:0000259" key="13">
    <source>
        <dbReference type="Pfam" id="PF00593"/>
    </source>
</evidence>